<reference evidence="1" key="1">
    <citation type="submission" date="2021-06" db="EMBL/GenBank/DDBJ databases">
        <authorList>
            <person name="Gannon L."/>
            <person name="Redgwell R T."/>
            <person name="Michniewski S."/>
            <person name="Harrison D C."/>
            <person name="Millard A."/>
        </authorList>
    </citation>
    <scope>NUCLEOTIDE SEQUENCE</scope>
</reference>
<protein>
    <submittedName>
        <fullName evidence="1">Uncharacterized protein</fullName>
    </submittedName>
</protein>
<name>A0A8D9FS13_9VIRU</name>
<accession>A0A8D9FS13</accession>
<evidence type="ECO:0000313" key="1">
    <source>
        <dbReference type="EMBL" id="CAG7580207.1"/>
    </source>
</evidence>
<organism evidence="1">
    <name type="scientific">uncultured marine phage</name>
    <dbReference type="NCBI Taxonomy" id="707152"/>
    <lineage>
        <taxon>Viruses</taxon>
        <taxon>environmental samples</taxon>
    </lineage>
</organism>
<proteinExistence type="predicted"/>
<gene>
    <name evidence="1" type="ORF">SLAVMIC_00300</name>
</gene>
<sequence length="168" mass="20102">MLDPKNYIENKFESTKRMGAWWGSILQEGKEYSISEHGIRDVWIYTDYDAYWDGFPDIPKFKNRSEMTPEEIEKEEEEGEVRSQIFKDLKNKYKMKIRASYVVIDGDDAGMGKQKETFFLESVEDIIEKYDLDKSKKVDFTGTHNIFREWSNDKSLHREIRFKKLLDE</sequence>
<dbReference type="EMBL" id="OU342829">
    <property type="protein sequence ID" value="CAG7580207.1"/>
    <property type="molecule type" value="Genomic_DNA"/>
</dbReference>